<proteinExistence type="predicted"/>
<evidence type="ECO:0000256" key="1">
    <source>
        <dbReference type="SAM" id="Phobius"/>
    </source>
</evidence>
<sequence>MEIRIKNLGKEEAEEYSRRLKYEEEIKNKTDVLQFYFQRFDFVPTYTVFWNWNRNRVRTFSVFVFFGGCICVYLLYFLFFSLNRTSIWKAFLWLLILSQILNFTAFYWIPGAISRISGANTFVSILFFFYTD</sequence>
<evidence type="ECO:0000313" key="2">
    <source>
        <dbReference type="EMBL" id="EMO06784.1"/>
    </source>
</evidence>
<feature type="transmembrane region" description="Helical" evidence="1">
    <location>
        <begin position="91"/>
        <end position="109"/>
    </location>
</feature>
<name>M6RQF9_LEPIR</name>
<keyword evidence="1" id="KW-1133">Transmembrane helix</keyword>
<keyword evidence="1" id="KW-0472">Membrane</keyword>
<accession>M6RQF9</accession>
<keyword evidence="1" id="KW-0812">Transmembrane</keyword>
<gene>
    <name evidence="2" type="ORF">LEP1GSC116_3703</name>
</gene>
<protein>
    <submittedName>
        <fullName evidence="2">Uncharacterized protein</fullName>
    </submittedName>
</protein>
<organism evidence="2 3">
    <name type="scientific">Leptospira interrogans serovar Icterohaemorrhagiae str. Verdun HP</name>
    <dbReference type="NCBI Taxonomy" id="1049910"/>
    <lineage>
        <taxon>Bacteria</taxon>
        <taxon>Pseudomonadati</taxon>
        <taxon>Spirochaetota</taxon>
        <taxon>Spirochaetia</taxon>
        <taxon>Leptospirales</taxon>
        <taxon>Leptospiraceae</taxon>
        <taxon>Leptospira</taxon>
    </lineage>
</organism>
<feature type="transmembrane region" description="Helical" evidence="1">
    <location>
        <begin position="60"/>
        <end position="79"/>
    </location>
</feature>
<dbReference type="Proteomes" id="UP000012092">
    <property type="component" value="Unassembled WGS sequence"/>
</dbReference>
<evidence type="ECO:0000313" key="3">
    <source>
        <dbReference type="Proteomes" id="UP000012092"/>
    </source>
</evidence>
<dbReference type="EMBL" id="AHNZ02000173">
    <property type="protein sequence ID" value="EMO06784.1"/>
    <property type="molecule type" value="Genomic_DNA"/>
</dbReference>
<reference evidence="2 3" key="1">
    <citation type="submission" date="2013-01" db="EMBL/GenBank/DDBJ databases">
        <authorList>
            <person name="Harkins D.M."/>
            <person name="Durkin A.S."/>
            <person name="Brinkac L.M."/>
            <person name="Haft D.H."/>
            <person name="Selengut J.D."/>
            <person name="Sanka R."/>
            <person name="DePew J."/>
            <person name="Purushe J."/>
            <person name="Picardeau M."/>
            <person name="Werts C."/>
            <person name="Goarant C."/>
            <person name="Vinetz J.M."/>
            <person name="Sutton G.G."/>
            <person name="Nierman W.C."/>
            <person name="Fouts D.E."/>
        </authorList>
    </citation>
    <scope>NUCLEOTIDE SEQUENCE [LARGE SCALE GENOMIC DNA]</scope>
    <source>
        <strain evidence="2 3">Verdun HP</strain>
    </source>
</reference>
<comment type="caution">
    <text evidence="2">The sequence shown here is derived from an EMBL/GenBank/DDBJ whole genome shotgun (WGS) entry which is preliminary data.</text>
</comment>
<dbReference type="AlphaFoldDB" id="M6RQF9"/>